<dbReference type="SUPFAM" id="SSF55729">
    <property type="entry name" value="Acyl-CoA N-acyltransferases (Nat)"/>
    <property type="match status" value="1"/>
</dbReference>
<dbReference type="GO" id="GO:0016740">
    <property type="term" value="F:transferase activity"/>
    <property type="evidence" value="ECO:0007669"/>
    <property type="project" value="UniProtKB-KW"/>
</dbReference>
<dbReference type="PROSITE" id="PS51729">
    <property type="entry name" value="GNAT_YJDJ"/>
    <property type="match status" value="1"/>
</dbReference>
<evidence type="ECO:0000313" key="3">
    <source>
        <dbReference type="Proteomes" id="UP000342249"/>
    </source>
</evidence>
<feature type="domain" description="N-acetyltransferase" evidence="1">
    <location>
        <begin position="3"/>
        <end position="90"/>
    </location>
</feature>
<dbReference type="Proteomes" id="UP000342249">
    <property type="component" value="Unassembled WGS sequence"/>
</dbReference>
<organism evidence="2 3">
    <name type="scientific">Clostridium estertheticum</name>
    <dbReference type="NCBI Taxonomy" id="238834"/>
    <lineage>
        <taxon>Bacteria</taxon>
        <taxon>Bacillati</taxon>
        <taxon>Bacillota</taxon>
        <taxon>Clostridia</taxon>
        <taxon>Eubacteriales</taxon>
        <taxon>Clostridiaceae</taxon>
        <taxon>Clostridium</taxon>
    </lineage>
</organism>
<keyword evidence="2" id="KW-0808">Transferase</keyword>
<dbReference type="Gene3D" id="3.40.630.30">
    <property type="match status" value="1"/>
</dbReference>
<evidence type="ECO:0000313" key="2">
    <source>
        <dbReference type="EMBL" id="MPQ61287.1"/>
    </source>
</evidence>
<accession>A0A5N7IK12</accession>
<evidence type="ECO:0000259" key="1">
    <source>
        <dbReference type="PROSITE" id="PS51729"/>
    </source>
</evidence>
<dbReference type="CDD" id="cd04301">
    <property type="entry name" value="NAT_SF"/>
    <property type="match status" value="1"/>
</dbReference>
<reference evidence="2 3" key="1">
    <citation type="journal article" date="2019" name="Lett. Appl. Microbiol.">
        <title>A case of 'blown pack' spoilage of vacuum-packaged pork likely associated with Clostridium estertheticum in Canada.</title>
        <authorList>
            <person name="Zhang P."/>
            <person name="Ward P."/>
            <person name="McMullen L.M."/>
            <person name="Yang X."/>
        </authorList>
    </citation>
    <scope>NUCLEOTIDE SEQUENCE [LARGE SCALE GENOMIC DNA]</scope>
    <source>
        <strain evidence="2 3">MA19</strain>
    </source>
</reference>
<gene>
    <name evidence="2" type="ORF">E4V82_04095</name>
</gene>
<dbReference type="PANTHER" id="PTHR31435">
    <property type="entry name" value="PROTEIN NATD1"/>
    <property type="match status" value="1"/>
</dbReference>
<protein>
    <submittedName>
        <fullName evidence="2">N-acetyltransferase</fullName>
    </submittedName>
</protein>
<dbReference type="EMBL" id="SPSF01000015">
    <property type="protein sequence ID" value="MPQ61287.1"/>
    <property type="molecule type" value="Genomic_DNA"/>
</dbReference>
<name>A0A5N7IK12_9CLOT</name>
<dbReference type="AlphaFoldDB" id="A0A5N7IK12"/>
<dbReference type="PANTHER" id="PTHR31435:SF10">
    <property type="entry name" value="BSR4717 PROTEIN"/>
    <property type="match status" value="1"/>
</dbReference>
<comment type="caution">
    <text evidence="2">The sequence shown here is derived from an EMBL/GenBank/DDBJ whole genome shotgun (WGS) entry which is preliminary data.</text>
</comment>
<sequence length="106" mass="12160">MLDIKKGVKSFYVGDNEEKPLAKMEFLYSGDAITIDHTFVSDELRGQNVARQLLEKIVSLAIETNKKIIPICPYAKAELNKNDKYLDVLMDEEKLRLIATIYRKPV</sequence>
<dbReference type="RefSeq" id="WP_152750648.1">
    <property type="nucleotide sequence ID" value="NZ_SPSE01000016.1"/>
</dbReference>
<dbReference type="Pfam" id="PF14542">
    <property type="entry name" value="Acetyltransf_CG"/>
    <property type="match status" value="1"/>
</dbReference>
<dbReference type="InterPro" id="IPR045057">
    <property type="entry name" value="Gcn5-rel_NAT"/>
</dbReference>
<dbReference type="InterPro" id="IPR031165">
    <property type="entry name" value="GNAT_YJDJ"/>
</dbReference>
<proteinExistence type="predicted"/>
<dbReference type="InterPro" id="IPR016181">
    <property type="entry name" value="Acyl_CoA_acyltransferase"/>
</dbReference>